<evidence type="ECO:0000313" key="3">
    <source>
        <dbReference type="Proteomes" id="UP000325081"/>
    </source>
</evidence>
<protein>
    <submittedName>
        <fullName evidence="2">N-acetylmuramoyl-L-alanine amidase</fullName>
    </submittedName>
</protein>
<proteinExistence type="predicted"/>
<dbReference type="AlphaFoldDB" id="A0A5A7PGP5"/>
<name>A0A5A7PGP5_STRAF</name>
<evidence type="ECO:0000256" key="1">
    <source>
        <dbReference type="SAM" id="MobiDB-lite"/>
    </source>
</evidence>
<feature type="region of interest" description="Disordered" evidence="1">
    <location>
        <begin position="1"/>
        <end position="21"/>
    </location>
</feature>
<comment type="caution">
    <text evidence="2">The sequence shown here is derived from an EMBL/GenBank/DDBJ whole genome shotgun (WGS) entry which is preliminary data.</text>
</comment>
<sequence length="123" mass="13770">MTRRFGREAQQRRGRVSATTSVRTPGISDMARSCVGWLELKSAFGGQDKMAGRKDLMNKVYRRRAQLRAGSPHYARLASVGVRLANHRRDDNFLQQQDRQITGQGQKVNGVHWCTGKPTGTGN</sequence>
<dbReference type="Proteomes" id="UP000325081">
    <property type="component" value="Unassembled WGS sequence"/>
</dbReference>
<feature type="compositionally biased region" description="Basic and acidic residues" evidence="1">
    <location>
        <begin position="1"/>
        <end position="11"/>
    </location>
</feature>
<keyword evidence="3" id="KW-1185">Reference proteome</keyword>
<evidence type="ECO:0000313" key="2">
    <source>
        <dbReference type="EMBL" id="GER31447.1"/>
    </source>
</evidence>
<dbReference type="EMBL" id="BKCP01004483">
    <property type="protein sequence ID" value="GER31447.1"/>
    <property type="molecule type" value="Genomic_DNA"/>
</dbReference>
<gene>
    <name evidence="2" type="ORF">STAS_07446</name>
</gene>
<reference evidence="3" key="1">
    <citation type="journal article" date="2019" name="Curr. Biol.">
        <title>Genome Sequence of Striga asiatica Provides Insight into the Evolution of Plant Parasitism.</title>
        <authorList>
            <person name="Yoshida S."/>
            <person name="Kim S."/>
            <person name="Wafula E.K."/>
            <person name="Tanskanen J."/>
            <person name="Kim Y.M."/>
            <person name="Honaas L."/>
            <person name="Yang Z."/>
            <person name="Spallek T."/>
            <person name="Conn C.E."/>
            <person name="Ichihashi Y."/>
            <person name="Cheong K."/>
            <person name="Cui S."/>
            <person name="Der J.P."/>
            <person name="Gundlach H."/>
            <person name="Jiao Y."/>
            <person name="Hori C."/>
            <person name="Ishida J.K."/>
            <person name="Kasahara H."/>
            <person name="Kiba T."/>
            <person name="Kim M.S."/>
            <person name="Koo N."/>
            <person name="Laohavisit A."/>
            <person name="Lee Y.H."/>
            <person name="Lumba S."/>
            <person name="McCourt P."/>
            <person name="Mortimer J.C."/>
            <person name="Mutuku J.M."/>
            <person name="Nomura T."/>
            <person name="Sasaki-Sekimoto Y."/>
            <person name="Seto Y."/>
            <person name="Wang Y."/>
            <person name="Wakatake T."/>
            <person name="Sakakibara H."/>
            <person name="Demura T."/>
            <person name="Yamaguchi S."/>
            <person name="Yoneyama K."/>
            <person name="Manabe R.I."/>
            <person name="Nelson D.C."/>
            <person name="Schulman A.H."/>
            <person name="Timko M.P."/>
            <person name="dePamphilis C.W."/>
            <person name="Choi D."/>
            <person name="Shirasu K."/>
        </authorList>
    </citation>
    <scope>NUCLEOTIDE SEQUENCE [LARGE SCALE GENOMIC DNA]</scope>
    <source>
        <strain evidence="3">cv. UVA1</strain>
    </source>
</reference>
<organism evidence="2 3">
    <name type="scientific">Striga asiatica</name>
    <name type="common">Asiatic witchweed</name>
    <name type="synonym">Buchnera asiatica</name>
    <dbReference type="NCBI Taxonomy" id="4170"/>
    <lineage>
        <taxon>Eukaryota</taxon>
        <taxon>Viridiplantae</taxon>
        <taxon>Streptophyta</taxon>
        <taxon>Embryophyta</taxon>
        <taxon>Tracheophyta</taxon>
        <taxon>Spermatophyta</taxon>
        <taxon>Magnoliopsida</taxon>
        <taxon>eudicotyledons</taxon>
        <taxon>Gunneridae</taxon>
        <taxon>Pentapetalae</taxon>
        <taxon>asterids</taxon>
        <taxon>lamiids</taxon>
        <taxon>Lamiales</taxon>
        <taxon>Orobanchaceae</taxon>
        <taxon>Buchnereae</taxon>
        <taxon>Striga</taxon>
    </lineage>
</organism>
<accession>A0A5A7PGP5</accession>